<accession>F2JKG7</accession>
<keyword evidence="3" id="KW-0378">Hydrolase</keyword>
<dbReference type="RefSeq" id="WP_013655428.1">
    <property type="nucleotide sequence ID" value="NC_015275.1"/>
</dbReference>
<sequence>MNSKKNSLFQYINEHQEAYKTIAKEIFARPETSNHEYFASGILSEKLEEHGFVVTRDVAGHPTGFTAVKKAEKEGPTLAFLAEYDALAGLGHGCGHNLIGTISTFSAIALSKQLEELGGEIRVYGTPGEEGGENGSAKESFVVKGYFEDVDIALELHPGRVNTLTPKSLALDPVDIEFFGKAAHAGAAPEQGINALDALILTYNGINALRQHLTSDVKIHGIILDGGTAPNTVPDYTRGRFYLRGATRQKVNEVYKKVEKIAEGAALATGCTYKMGLFQNKVDNIIPNEKLDLVYKEALEELGIEWTEDSTFPSTDAGNVSQVIPLLHPIFKITDKEAPLHSEVFLQVCGSEEGIGKIEEGTQLLAYTGLKLLSNPELVKQIISSHK</sequence>
<dbReference type="NCBIfam" id="TIGR01891">
    <property type="entry name" value="amidohydrolases"/>
    <property type="match status" value="1"/>
</dbReference>
<dbReference type="STRING" id="642492.Clole_0381"/>
<keyword evidence="4" id="KW-1185">Reference proteome</keyword>
<dbReference type="KEGG" id="cle:Clole_0381"/>
<reference evidence="3 4" key="1">
    <citation type="journal article" date="2011" name="J. Bacteriol.">
        <title>Complete genome sequence of the cellulose-degrading bacterium Cellulosilyticum lentocellum.</title>
        <authorList>
            <consortium name="US DOE Joint Genome Institute"/>
            <person name="Miller D.A."/>
            <person name="Suen G."/>
            <person name="Bruce D."/>
            <person name="Copeland A."/>
            <person name="Cheng J.F."/>
            <person name="Detter C."/>
            <person name="Goodwin L.A."/>
            <person name="Han C.S."/>
            <person name="Hauser L.J."/>
            <person name="Land M.L."/>
            <person name="Lapidus A."/>
            <person name="Lucas S."/>
            <person name="Meincke L."/>
            <person name="Pitluck S."/>
            <person name="Tapia R."/>
            <person name="Teshima H."/>
            <person name="Woyke T."/>
            <person name="Fox B.G."/>
            <person name="Angert E.R."/>
            <person name="Currie C.R."/>
        </authorList>
    </citation>
    <scope>NUCLEOTIDE SEQUENCE [LARGE SCALE GENOMIC DNA]</scope>
    <source>
        <strain evidence="4">ATCC 49066 / DSM 5427 / NCIMB 11756 / RHM5</strain>
    </source>
</reference>
<dbReference type="GO" id="GO:0016805">
    <property type="term" value="F:dipeptidase activity"/>
    <property type="evidence" value="ECO:0007669"/>
    <property type="project" value="InterPro"/>
</dbReference>
<dbReference type="GO" id="GO:0071713">
    <property type="term" value="F:para-aminobenzoyl-glutamate hydrolase activity"/>
    <property type="evidence" value="ECO:0007669"/>
    <property type="project" value="TreeGrafter"/>
</dbReference>
<dbReference type="EMBL" id="CP002582">
    <property type="protein sequence ID" value="ADZ82127.1"/>
    <property type="molecule type" value="Genomic_DNA"/>
</dbReference>
<feature type="domain" description="Peptidase M20 dimerisation" evidence="2">
    <location>
        <begin position="175"/>
        <end position="265"/>
    </location>
</feature>
<dbReference type="Gene3D" id="3.40.630.10">
    <property type="entry name" value="Zn peptidases"/>
    <property type="match status" value="1"/>
</dbReference>
<dbReference type="eggNOG" id="COG1473">
    <property type="taxonomic scope" value="Bacteria"/>
</dbReference>
<proteinExistence type="inferred from homology"/>
<dbReference type="GO" id="GO:0046657">
    <property type="term" value="P:folic acid catabolic process"/>
    <property type="evidence" value="ECO:0007669"/>
    <property type="project" value="TreeGrafter"/>
</dbReference>
<dbReference type="AlphaFoldDB" id="F2JKG7"/>
<protein>
    <recommendedName>
        <fullName evidence="1">Peptidase M20 domain-containing protein 2</fullName>
    </recommendedName>
</protein>
<dbReference type="HOGENOM" id="CLU_031812_1_0_9"/>
<dbReference type="PANTHER" id="PTHR30575:SF0">
    <property type="entry name" value="XAA-ARG DIPEPTIDASE"/>
    <property type="match status" value="1"/>
</dbReference>
<comment type="similarity">
    <text evidence="1">Belongs to the peptidase M20A family.</text>
</comment>
<organism evidence="3 4">
    <name type="scientific">Cellulosilyticum lentocellum (strain ATCC 49066 / DSM 5427 / NCIMB 11756 / RHM5)</name>
    <name type="common">Clostridium lentocellum</name>
    <dbReference type="NCBI Taxonomy" id="642492"/>
    <lineage>
        <taxon>Bacteria</taxon>
        <taxon>Bacillati</taxon>
        <taxon>Bacillota</taxon>
        <taxon>Clostridia</taxon>
        <taxon>Lachnospirales</taxon>
        <taxon>Cellulosilyticaceae</taxon>
        <taxon>Cellulosilyticum</taxon>
    </lineage>
</organism>
<name>F2JKG7_CELLD</name>
<dbReference type="InterPro" id="IPR011650">
    <property type="entry name" value="Peptidase_M20_dimer"/>
</dbReference>
<dbReference type="InterPro" id="IPR036264">
    <property type="entry name" value="Bact_exopeptidase_dim_dom"/>
</dbReference>
<dbReference type="PIRSF" id="PIRSF037226">
    <property type="entry name" value="Amidohydrolase_ACY1L2_prd"/>
    <property type="match status" value="1"/>
</dbReference>
<dbReference type="InterPro" id="IPR052030">
    <property type="entry name" value="Peptidase_M20/M20A_hydrolases"/>
</dbReference>
<dbReference type="PANTHER" id="PTHR30575">
    <property type="entry name" value="PEPTIDASE M20"/>
    <property type="match status" value="1"/>
</dbReference>
<dbReference type="SUPFAM" id="SSF53187">
    <property type="entry name" value="Zn-dependent exopeptidases"/>
    <property type="match status" value="1"/>
</dbReference>
<dbReference type="InterPro" id="IPR017439">
    <property type="entry name" value="Amidohydrolase"/>
</dbReference>
<dbReference type="InterPro" id="IPR002933">
    <property type="entry name" value="Peptidase_M20"/>
</dbReference>
<evidence type="ECO:0000256" key="1">
    <source>
        <dbReference type="PIRNR" id="PIRNR037226"/>
    </source>
</evidence>
<evidence type="ECO:0000313" key="3">
    <source>
        <dbReference type="EMBL" id="ADZ82127.1"/>
    </source>
</evidence>
<dbReference type="InterPro" id="IPR017144">
    <property type="entry name" value="Xaa-Arg_dipeptidase"/>
</dbReference>
<gene>
    <name evidence="3" type="ordered locus">Clole_0381</name>
</gene>
<evidence type="ECO:0000259" key="2">
    <source>
        <dbReference type="Pfam" id="PF07687"/>
    </source>
</evidence>
<dbReference type="Proteomes" id="UP000008467">
    <property type="component" value="Chromosome"/>
</dbReference>
<dbReference type="Gene3D" id="3.30.70.360">
    <property type="match status" value="1"/>
</dbReference>
<dbReference type="Pfam" id="PF07687">
    <property type="entry name" value="M20_dimer"/>
    <property type="match status" value="1"/>
</dbReference>
<dbReference type="GO" id="GO:0005737">
    <property type="term" value="C:cytoplasm"/>
    <property type="evidence" value="ECO:0007669"/>
    <property type="project" value="TreeGrafter"/>
</dbReference>
<dbReference type="FunFam" id="3.30.70.360:FF:000004">
    <property type="entry name" value="Peptidase M20 domain-containing protein 2"/>
    <property type="match status" value="1"/>
</dbReference>
<dbReference type="SUPFAM" id="SSF55031">
    <property type="entry name" value="Bacterial exopeptidase dimerisation domain"/>
    <property type="match status" value="1"/>
</dbReference>
<dbReference type="CDD" id="cd03887">
    <property type="entry name" value="M20_Acy1L2"/>
    <property type="match status" value="1"/>
</dbReference>
<dbReference type="Pfam" id="PF01546">
    <property type="entry name" value="Peptidase_M20"/>
    <property type="match status" value="1"/>
</dbReference>
<evidence type="ECO:0000313" key="4">
    <source>
        <dbReference type="Proteomes" id="UP000008467"/>
    </source>
</evidence>